<dbReference type="Proteomes" id="UP000095787">
    <property type="component" value="Unassembled WGS sequence"/>
</dbReference>
<evidence type="ECO:0000313" key="2">
    <source>
        <dbReference type="Proteomes" id="UP000095787"/>
    </source>
</evidence>
<dbReference type="AlphaFoldDB" id="A0A174ABB9"/>
<name>A0A174ABB9_9FIRM</name>
<dbReference type="RefSeq" id="WP_009243237.1">
    <property type="nucleotide sequence ID" value="NZ_CAUGDF010000039.1"/>
</dbReference>
<gene>
    <name evidence="1" type="ORF">ERS852456_00960</name>
</gene>
<dbReference type="EMBL" id="CYZO01000010">
    <property type="protein sequence ID" value="CUN84765.1"/>
    <property type="molecule type" value="Genomic_DNA"/>
</dbReference>
<evidence type="ECO:0000313" key="1">
    <source>
        <dbReference type="EMBL" id="CUN84765.1"/>
    </source>
</evidence>
<organism evidence="1 2">
    <name type="scientific">[Ruminococcus] torques</name>
    <dbReference type="NCBI Taxonomy" id="33039"/>
    <lineage>
        <taxon>Bacteria</taxon>
        <taxon>Bacillati</taxon>
        <taxon>Bacillota</taxon>
        <taxon>Clostridia</taxon>
        <taxon>Lachnospirales</taxon>
        <taxon>Lachnospiraceae</taxon>
        <taxon>Mediterraneibacter</taxon>
    </lineage>
</organism>
<protein>
    <submittedName>
        <fullName evidence="1">Uncharacterized protein</fullName>
    </submittedName>
</protein>
<reference evidence="1 2" key="1">
    <citation type="submission" date="2015-09" db="EMBL/GenBank/DDBJ databases">
        <authorList>
            <consortium name="Pathogen Informatics"/>
        </authorList>
    </citation>
    <scope>NUCLEOTIDE SEQUENCE [LARGE SCALE GENOMIC DNA]</scope>
    <source>
        <strain evidence="1 2">2789STDY5834841</strain>
    </source>
</reference>
<sequence length="47" mass="5562">MLCDELYNELCQLLTNFETGERPVDANDFYSLLVKIQNNWELVVHCQ</sequence>
<proteinExistence type="predicted"/>
<accession>A0A174ABB9</accession>